<keyword evidence="2" id="KW-0560">Oxidoreductase</keyword>
<dbReference type="OrthoDB" id="47007at2759"/>
<dbReference type="PANTHER" id="PTHR43899:SF13">
    <property type="entry name" value="RH59310P"/>
    <property type="match status" value="1"/>
</dbReference>
<proteinExistence type="inferred from homology"/>
<dbReference type="Gene3D" id="3.40.50.720">
    <property type="entry name" value="NAD(P)-binding Rossmann-like Domain"/>
    <property type="match status" value="1"/>
</dbReference>
<gene>
    <name evidence="4" type="ORF">AB675_4829</name>
</gene>
<dbReference type="RefSeq" id="XP_017995566.1">
    <property type="nucleotide sequence ID" value="XM_018144991.1"/>
</dbReference>
<dbReference type="GO" id="GO:0016491">
    <property type="term" value="F:oxidoreductase activity"/>
    <property type="evidence" value="ECO:0007669"/>
    <property type="project" value="UniProtKB-KW"/>
</dbReference>
<reference evidence="4 5" key="1">
    <citation type="submission" date="2015-06" db="EMBL/GenBank/DDBJ databases">
        <title>Draft genome of the ant-associated black yeast Phialophora attae CBS 131958.</title>
        <authorList>
            <person name="Moreno L.F."/>
            <person name="Stielow B.J."/>
            <person name="de Hoog S."/>
            <person name="Vicente V.A."/>
            <person name="Weiss V.A."/>
            <person name="de Vries M."/>
            <person name="Cruz L.M."/>
            <person name="Souza E.M."/>
        </authorList>
    </citation>
    <scope>NUCLEOTIDE SEQUENCE [LARGE SCALE GENOMIC DNA]</scope>
    <source>
        <strain evidence="4 5">CBS 131958</strain>
    </source>
</reference>
<keyword evidence="3" id="KW-0812">Transmembrane</keyword>
<name>A0A0N1HLV1_9EURO</name>
<dbReference type="EMBL" id="LFJN01000038">
    <property type="protein sequence ID" value="KPI35603.1"/>
    <property type="molecule type" value="Genomic_DNA"/>
</dbReference>
<dbReference type="GO" id="GO:0005783">
    <property type="term" value="C:endoplasmic reticulum"/>
    <property type="evidence" value="ECO:0007669"/>
    <property type="project" value="TreeGrafter"/>
</dbReference>
<evidence type="ECO:0000256" key="3">
    <source>
        <dbReference type="SAM" id="Phobius"/>
    </source>
</evidence>
<keyword evidence="3" id="KW-0472">Membrane</keyword>
<dbReference type="STRING" id="1664694.A0A0N1HLV1"/>
<dbReference type="Pfam" id="PF00106">
    <property type="entry name" value="adh_short"/>
    <property type="match status" value="1"/>
</dbReference>
<protein>
    <submittedName>
        <fullName evidence="4">Very-long-chain 3-oxoacyl-CoA 1</fullName>
    </submittedName>
</protein>
<evidence type="ECO:0000313" key="5">
    <source>
        <dbReference type="Proteomes" id="UP000038010"/>
    </source>
</evidence>
<evidence type="ECO:0000256" key="2">
    <source>
        <dbReference type="ARBA" id="ARBA00023002"/>
    </source>
</evidence>
<dbReference type="PIRSF" id="PIRSF000126">
    <property type="entry name" value="11-beta-HSD1"/>
    <property type="match status" value="1"/>
</dbReference>
<keyword evidence="5" id="KW-1185">Reference proteome</keyword>
<comment type="similarity">
    <text evidence="1">Belongs to the short-chain dehydrogenases/reductases (SDR) family.</text>
</comment>
<dbReference type="InterPro" id="IPR036291">
    <property type="entry name" value="NAD(P)-bd_dom_sf"/>
</dbReference>
<feature type="transmembrane region" description="Helical" evidence="3">
    <location>
        <begin position="12"/>
        <end position="32"/>
    </location>
</feature>
<evidence type="ECO:0000313" key="4">
    <source>
        <dbReference type="EMBL" id="KPI35603.1"/>
    </source>
</evidence>
<organism evidence="4 5">
    <name type="scientific">Cyphellophora attinorum</name>
    <dbReference type="NCBI Taxonomy" id="1664694"/>
    <lineage>
        <taxon>Eukaryota</taxon>
        <taxon>Fungi</taxon>
        <taxon>Dikarya</taxon>
        <taxon>Ascomycota</taxon>
        <taxon>Pezizomycotina</taxon>
        <taxon>Eurotiomycetes</taxon>
        <taxon>Chaetothyriomycetidae</taxon>
        <taxon>Chaetothyriales</taxon>
        <taxon>Cyphellophoraceae</taxon>
        <taxon>Cyphellophora</taxon>
    </lineage>
</organism>
<sequence length="320" mass="35735">MQFNSENIFQWIGILTILVFSFQFLSFLNYHLRPSRLSKYLKQDGQASWAVVTGGGGGIGYGFSRELCLQGFNVIIIGHLRDELEEARTQLSKLNPSAEIKLIVLDATTATYNATQKAITSILSLNITILVNNVGGVGAIFKEHFKDLKRYTGPEIDSVLYMNNRFLTYLTRLLLPTLIRSQPSTIINLSSGAWLGSPYQVLYGASKAYVNAFSRGLDIELRAEGHRDLQVMAIVLGNVRSKSNVVDTSWSVPLADDMARYALQKVGRGRSICVPYWRHGVLIWVLESLLPKFVAETVLTGVYTDLKKMYLEKGASVKEE</sequence>
<evidence type="ECO:0000256" key="1">
    <source>
        <dbReference type="ARBA" id="ARBA00006484"/>
    </source>
</evidence>
<keyword evidence="3" id="KW-1133">Transmembrane helix</keyword>
<dbReference type="InterPro" id="IPR051019">
    <property type="entry name" value="VLCFA-Steroid_DH"/>
</dbReference>
<dbReference type="InterPro" id="IPR002347">
    <property type="entry name" value="SDR_fam"/>
</dbReference>
<dbReference type="Proteomes" id="UP000038010">
    <property type="component" value="Unassembled WGS sequence"/>
</dbReference>
<dbReference type="VEuPathDB" id="FungiDB:AB675_4829"/>
<accession>A0A0N1HLV1</accession>
<dbReference type="GeneID" id="28736871"/>
<dbReference type="PANTHER" id="PTHR43899">
    <property type="entry name" value="RH59310P"/>
    <property type="match status" value="1"/>
</dbReference>
<dbReference type="SUPFAM" id="SSF51735">
    <property type="entry name" value="NAD(P)-binding Rossmann-fold domains"/>
    <property type="match status" value="1"/>
</dbReference>
<dbReference type="AlphaFoldDB" id="A0A0N1HLV1"/>
<comment type="caution">
    <text evidence="4">The sequence shown here is derived from an EMBL/GenBank/DDBJ whole genome shotgun (WGS) entry which is preliminary data.</text>
</comment>
<dbReference type="PRINTS" id="PR00081">
    <property type="entry name" value="GDHRDH"/>
</dbReference>